<evidence type="ECO:0000313" key="2">
    <source>
        <dbReference type="EMBL" id="MCW7528386.1"/>
    </source>
</evidence>
<dbReference type="RefSeq" id="WP_265353470.1">
    <property type="nucleotide sequence ID" value="NZ_JAMQPL010000015.1"/>
</dbReference>
<dbReference type="InterPro" id="IPR028049">
    <property type="entry name" value="Imm-NTF2"/>
</dbReference>
<dbReference type="AlphaFoldDB" id="A0AAW5VQ10"/>
<dbReference type="EMBL" id="JAMQPL010000015">
    <property type="protein sequence ID" value="MCW7532215.1"/>
    <property type="molecule type" value="Genomic_DNA"/>
</dbReference>
<reference evidence="3 5" key="1">
    <citation type="submission" date="2022-06" db="EMBL/GenBank/DDBJ databases">
        <title>Leptospira isolates from biofilms formed at urban environments.</title>
        <authorList>
            <person name="Ribeiro P.S."/>
            <person name="Sousa T."/>
            <person name="Carvalho N."/>
            <person name="Aburjaile F."/>
            <person name="Neves F."/>
            <person name="Oliveira D."/>
            <person name="Blanco L."/>
            <person name="Lima J."/>
            <person name="Costa F."/>
            <person name="Brenig B."/>
            <person name="Soares S."/>
            <person name="Ramos R."/>
            <person name="Goes-Neto A."/>
            <person name="Matiuzzi M."/>
            <person name="Azevedo V."/>
            <person name="Ristow P."/>
        </authorList>
    </citation>
    <scope>NUCLEOTIDE SEQUENCE</scope>
    <source>
        <strain evidence="2 5">VSF19</strain>
        <strain evidence="3">VSF20</strain>
    </source>
</reference>
<evidence type="ECO:0000313" key="3">
    <source>
        <dbReference type="EMBL" id="MCW7532215.1"/>
    </source>
</evidence>
<sequence length="144" mass="16379">MEANTPTSAAESRLLAFMEDMHQWETSLIDAQKSSGGTYFDANKDALRASLQGIYQTHLTPKERKNGRVAALNSGTPLAYNPSVQKITTSEILTPNKKVVIETVYPTFMEFRRRYTLVFSNDRWLLDKREDFSPLKGKWTSVTL</sequence>
<proteinExistence type="predicted"/>
<dbReference type="Proteomes" id="UP001208912">
    <property type="component" value="Unassembled WGS sequence"/>
</dbReference>
<dbReference type="Pfam" id="PF15655">
    <property type="entry name" value="Imm-NTF2"/>
    <property type="match status" value="1"/>
</dbReference>
<dbReference type="Proteomes" id="UP001208540">
    <property type="component" value="Unassembled WGS sequence"/>
</dbReference>
<gene>
    <name evidence="2" type="ORF">ND861_18660</name>
    <name evidence="3" type="ORF">ND862_18505</name>
</gene>
<evidence type="ECO:0000259" key="1">
    <source>
        <dbReference type="Pfam" id="PF15655"/>
    </source>
</evidence>
<evidence type="ECO:0000313" key="5">
    <source>
        <dbReference type="Proteomes" id="UP001208912"/>
    </source>
</evidence>
<dbReference type="EMBL" id="JAMQPM010000017">
    <property type="protein sequence ID" value="MCW7528386.1"/>
    <property type="molecule type" value="Genomic_DNA"/>
</dbReference>
<protein>
    <submittedName>
        <fullName evidence="3">RhsIA family immunity protein</fullName>
    </submittedName>
</protein>
<keyword evidence="5" id="KW-1185">Reference proteome</keyword>
<evidence type="ECO:0000313" key="4">
    <source>
        <dbReference type="Proteomes" id="UP001208540"/>
    </source>
</evidence>
<feature type="domain" description="NTF2 fold immunity protein" evidence="1">
    <location>
        <begin position="11"/>
        <end position="140"/>
    </location>
</feature>
<accession>A0AAW5VQ10</accession>
<name>A0AAW5VQ10_9LEPT</name>
<comment type="caution">
    <text evidence="3">The sequence shown here is derived from an EMBL/GenBank/DDBJ whole genome shotgun (WGS) entry which is preliminary data.</text>
</comment>
<organism evidence="3 4">
    <name type="scientific">Leptospira soteropolitanensis</name>
    <dbReference type="NCBI Taxonomy" id="2950025"/>
    <lineage>
        <taxon>Bacteria</taxon>
        <taxon>Pseudomonadati</taxon>
        <taxon>Spirochaetota</taxon>
        <taxon>Spirochaetia</taxon>
        <taxon>Leptospirales</taxon>
        <taxon>Leptospiraceae</taxon>
        <taxon>Leptospira</taxon>
    </lineage>
</organism>